<dbReference type="AlphaFoldDB" id="A0A2S9XQT4"/>
<feature type="transmembrane region" description="Helical" evidence="5">
    <location>
        <begin position="431"/>
        <end position="448"/>
    </location>
</feature>
<evidence type="ECO:0000256" key="5">
    <source>
        <dbReference type="SAM" id="Phobius"/>
    </source>
</evidence>
<dbReference type="PANTHER" id="PTHR43289">
    <property type="entry name" value="MITOGEN-ACTIVATED PROTEIN KINASE KINASE KINASE 20-RELATED"/>
    <property type="match status" value="1"/>
</dbReference>
<dbReference type="OrthoDB" id="9801841at2"/>
<dbReference type="GO" id="GO:0005524">
    <property type="term" value="F:ATP binding"/>
    <property type="evidence" value="ECO:0007669"/>
    <property type="project" value="UniProtKB-KW"/>
</dbReference>
<dbReference type="GO" id="GO:0004674">
    <property type="term" value="F:protein serine/threonine kinase activity"/>
    <property type="evidence" value="ECO:0007669"/>
    <property type="project" value="UniProtKB-EC"/>
</dbReference>
<dbReference type="InterPro" id="IPR000719">
    <property type="entry name" value="Prot_kinase_dom"/>
</dbReference>
<keyword evidence="2" id="KW-0547">Nucleotide-binding</keyword>
<keyword evidence="3 7" id="KW-0418">Kinase</keyword>
<accession>A0A2S9XQT4</accession>
<dbReference type="EMBL" id="PVNL01000138">
    <property type="protein sequence ID" value="PRP95223.1"/>
    <property type="molecule type" value="Genomic_DNA"/>
</dbReference>
<dbReference type="EC" id="2.7.11.1" evidence="7"/>
<evidence type="ECO:0000256" key="2">
    <source>
        <dbReference type="ARBA" id="ARBA00022741"/>
    </source>
</evidence>
<keyword evidence="5" id="KW-0812">Transmembrane</keyword>
<keyword evidence="1 7" id="KW-0808">Transferase</keyword>
<evidence type="ECO:0000313" key="8">
    <source>
        <dbReference type="Proteomes" id="UP000238823"/>
    </source>
</evidence>
<gene>
    <name evidence="7" type="primary">pknB_33</name>
    <name evidence="7" type="ORF">ENSA7_75370</name>
</gene>
<evidence type="ECO:0000313" key="7">
    <source>
        <dbReference type="EMBL" id="PRP95223.1"/>
    </source>
</evidence>
<organism evidence="7 8">
    <name type="scientific">Enhygromyxa salina</name>
    <dbReference type="NCBI Taxonomy" id="215803"/>
    <lineage>
        <taxon>Bacteria</taxon>
        <taxon>Pseudomonadati</taxon>
        <taxon>Myxococcota</taxon>
        <taxon>Polyangia</taxon>
        <taxon>Nannocystales</taxon>
        <taxon>Nannocystaceae</taxon>
        <taxon>Enhygromyxa</taxon>
    </lineage>
</organism>
<feature type="domain" description="Protein kinase" evidence="6">
    <location>
        <begin position="8"/>
        <end position="279"/>
    </location>
</feature>
<evidence type="ECO:0000256" key="3">
    <source>
        <dbReference type="ARBA" id="ARBA00022777"/>
    </source>
</evidence>
<dbReference type="PANTHER" id="PTHR43289:SF6">
    <property type="entry name" value="SERINE_THREONINE-PROTEIN KINASE NEKL-3"/>
    <property type="match status" value="1"/>
</dbReference>
<protein>
    <submittedName>
        <fullName evidence="7">Serine/threonine-protein kinase PknB</fullName>
        <ecNumber evidence="7">2.7.11.1</ecNumber>
    </submittedName>
</protein>
<reference evidence="7 8" key="1">
    <citation type="submission" date="2018-03" db="EMBL/GenBank/DDBJ databases">
        <title>Draft Genome Sequences of the Obligatory Marine Myxobacteria Enhygromyxa salina SWB007.</title>
        <authorList>
            <person name="Poehlein A."/>
            <person name="Moghaddam J.A."/>
            <person name="Harms H."/>
            <person name="Alanjari M."/>
            <person name="Koenig G.M."/>
            <person name="Daniel R."/>
            <person name="Schaeberle T.F."/>
        </authorList>
    </citation>
    <scope>NUCLEOTIDE SEQUENCE [LARGE SCALE GENOMIC DNA]</scope>
    <source>
        <strain evidence="7 8">SWB007</strain>
    </source>
</reference>
<evidence type="ECO:0000259" key="6">
    <source>
        <dbReference type="PROSITE" id="PS50011"/>
    </source>
</evidence>
<dbReference type="SUPFAM" id="SSF56112">
    <property type="entry name" value="Protein kinase-like (PK-like)"/>
    <property type="match status" value="1"/>
</dbReference>
<dbReference type="InterPro" id="IPR011009">
    <property type="entry name" value="Kinase-like_dom_sf"/>
</dbReference>
<evidence type="ECO:0000256" key="1">
    <source>
        <dbReference type="ARBA" id="ARBA00022679"/>
    </source>
</evidence>
<evidence type="ECO:0000256" key="4">
    <source>
        <dbReference type="ARBA" id="ARBA00022840"/>
    </source>
</evidence>
<dbReference type="PROSITE" id="PS50011">
    <property type="entry name" value="PROTEIN_KINASE_DOM"/>
    <property type="match status" value="1"/>
</dbReference>
<dbReference type="Proteomes" id="UP000238823">
    <property type="component" value="Unassembled WGS sequence"/>
</dbReference>
<dbReference type="RefSeq" id="WP_106094302.1">
    <property type="nucleotide sequence ID" value="NZ_PVNL01000138.1"/>
</dbReference>
<proteinExistence type="predicted"/>
<dbReference type="SMART" id="SM00220">
    <property type="entry name" value="S_TKc"/>
    <property type="match status" value="1"/>
</dbReference>
<keyword evidence="4" id="KW-0067">ATP-binding</keyword>
<name>A0A2S9XQT4_9BACT</name>
<feature type="transmembrane region" description="Helical" evidence="5">
    <location>
        <begin position="454"/>
        <end position="474"/>
    </location>
</feature>
<keyword evidence="5" id="KW-1133">Transmembrane helix</keyword>
<dbReference type="Pfam" id="PF00069">
    <property type="entry name" value="Pkinase"/>
    <property type="match status" value="1"/>
</dbReference>
<keyword evidence="5" id="KW-0472">Membrane</keyword>
<dbReference type="Gene3D" id="1.10.510.10">
    <property type="entry name" value="Transferase(Phosphotransferase) domain 1"/>
    <property type="match status" value="1"/>
</dbReference>
<sequence>MTALPNSVDLAAALGPEASGAVVLAGPTRVGNERRWQLRLADGRAAVLAQLVEELANDECVRRRYRRDVERLAALDLQDVAPLITWGPAQDDGPPWRLRPHAPGQTLEAWLETRAPAPADEVAAILATLCDRLARLHDLGMVIRDLSPAKIALTDEGPVFVDIGLARVDILSTRTAASLVLEGSPYTAPELLMRTAVDGRADLYGVGVLAFRALTGQLPFPDTHALLRPVGPSPRPRSIQPEVPEPIDALVASLLDADPTARPRAAGLVADVLRGQAQLGALVPGQSSCQSCGAAMPLGQRLCTACGKLAVQFRHAGPETDPNTRVKLVLRKVKEDAEPMAALQQLSAELCEGQAPALNFVVGDARMYSKQEIERRIPLPCTLFNDLDPDTAARIQQRYAAKGIELKIVELDAQDRGEGAGALTRGQRRTGVVLGGVAVLAAGAALVVGAPAIVVIPSLLLGGAALGGLLLHGFRKANRKRLERWGRSLMCLRAGPTALPASDPLVARLSALIQDQPAADLRQLLGELALIVQRLVDHRASNQGEAAQIDMATEPVGALVSQIERRVALINAIDAELAELDEGLLVRGLAAAKAREEPDAAQVKLLDGLDRLRELEVRRAQSVTAILAAADLMRRAVELGLAVHDAEQEHERHVRAAMLALGAAAEPES</sequence>
<comment type="caution">
    <text evidence="7">The sequence shown here is derived from an EMBL/GenBank/DDBJ whole genome shotgun (WGS) entry which is preliminary data.</text>
</comment>